<evidence type="ECO:0000259" key="3">
    <source>
        <dbReference type="PROSITE" id="PS50104"/>
    </source>
</evidence>
<dbReference type="Proteomes" id="UP001642260">
    <property type="component" value="Unassembled WGS sequence"/>
</dbReference>
<reference evidence="4 5" key="1">
    <citation type="submission" date="2022-03" db="EMBL/GenBank/DDBJ databases">
        <authorList>
            <person name="Macdonald S."/>
            <person name="Ahmed S."/>
            <person name="Newling K."/>
        </authorList>
    </citation>
    <scope>NUCLEOTIDE SEQUENCE [LARGE SCALE GENOMIC DNA]</scope>
</reference>
<dbReference type="InterPro" id="IPR000157">
    <property type="entry name" value="TIR_dom"/>
</dbReference>
<sequence>MVASSSRNVKPQVFINFRGADLRSTFAPYLHGVLHRNGINAFIDDDLRPGEDLKNLFERIEESTVAVAIISSKYTESDWCLDELVKIKECVDRRTLWVIPIFYKLKTSTVRNLEGSFGLQLWELWRKENHCKRDDRILKWDAALQDVSSKKALRFLENSNEATFVDDIAKHIQNFLSEDKQLREENPKPQGKGEENVKPQGRRGDNPNPEEVSNIASSSIKQGKQCLTQLEEKLDVDCNDDETRFVGVVGMA</sequence>
<evidence type="ECO:0000256" key="2">
    <source>
        <dbReference type="SAM" id="MobiDB-lite"/>
    </source>
</evidence>
<evidence type="ECO:0000256" key="1">
    <source>
        <dbReference type="ARBA" id="ARBA00023027"/>
    </source>
</evidence>
<keyword evidence="5" id="KW-1185">Reference proteome</keyword>
<dbReference type="InterPro" id="IPR035897">
    <property type="entry name" value="Toll_tir_struct_dom_sf"/>
</dbReference>
<keyword evidence="1" id="KW-0520">NAD</keyword>
<feature type="compositionally biased region" description="Basic and acidic residues" evidence="2">
    <location>
        <begin position="179"/>
        <end position="205"/>
    </location>
</feature>
<organism evidence="4 5">
    <name type="scientific">Eruca vesicaria subsp. sativa</name>
    <name type="common">Garden rocket</name>
    <name type="synonym">Eruca sativa</name>
    <dbReference type="NCBI Taxonomy" id="29727"/>
    <lineage>
        <taxon>Eukaryota</taxon>
        <taxon>Viridiplantae</taxon>
        <taxon>Streptophyta</taxon>
        <taxon>Embryophyta</taxon>
        <taxon>Tracheophyta</taxon>
        <taxon>Spermatophyta</taxon>
        <taxon>Magnoliopsida</taxon>
        <taxon>eudicotyledons</taxon>
        <taxon>Gunneridae</taxon>
        <taxon>Pentapetalae</taxon>
        <taxon>rosids</taxon>
        <taxon>malvids</taxon>
        <taxon>Brassicales</taxon>
        <taxon>Brassicaceae</taxon>
        <taxon>Brassiceae</taxon>
        <taxon>Eruca</taxon>
    </lineage>
</organism>
<dbReference type="EMBL" id="CAKOAT010121821">
    <property type="protein sequence ID" value="CAH8333561.1"/>
    <property type="molecule type" value="Genomic_DNA"/>
</dbReference>
<dbReference type="FunFam" id="3.40.50.10140:FF:000007">
    <property type="entry name" value="Disease resistance protein (TIR-NBS-LRR class)"/>
    <property type="match status" value="1"/>
</dbReference>
<dbReference type="SMART" id="SM00255">
    <property type="entry name" value="TIR"/>
    <property type="match status" value="1"/>
</dbReference>
<accession>A0ABC8JS01</accession>
<dbReference type="Gene3D" id="3.40.50.10140">
    <property type="entry name" value="Toll/interleukin-1 receptor homology (TIR) domain"/>
    <property type="match status" value="1"/>
</dbReference>
<dbReference type="PROSITE" id="PS50104">
    <property type="entry name" value="TIR"/>
    <property type="match status" value="1"/>
</dbReference>
<evidence type="ECO:0000313" key="5">
    <source>
        <dbReference type="Proteomes" id="UP001642260"/>
    </source>
</evidence>
<protein>
    <recommendedName>
        <fullName evidence="3">TIR domain-containing protein</fullName>
    </recommendedName>
</protein>
<proteinExistence type="predicted"/>
<dbReference type="PANTHER" id="PTHR32009">
    <property type="entry name" value="TMV RESISTANCE PROTEIN N-LIKE"/>
    <property type="match status" value="1"/>
</dbReference>
<dbReference type="AlphaFoldDB" id="A0ABC8JS01"/>
<dbReference type="Pfam" id="PF01582">
    <property type="entry name" value="TIR"/>
    <property type="match status" value="1"/>
</dbReference>
<evidence type="ECO:0000313" key="4">
    <source>
        <dbReference type="EMBL" id="CAH8333561.1"/>
    </source>
</evidence>
<dbReference type="SUPFAM" id="SSF52200">
    <property type="entry name" value="Toll/Interleukin receptor TIR domain"/>
    <property type="match status" value="1"/>
</dbReference>
<gene>
    <name evidence="4" type="ORF">ERUC_LOCUS12900</name>
</gene>
<dbReference type="PANTHER" id="PTHR32009:SF62">
    <property type="entry name" value="DISEASE RESISTANCE PROTEIN (TIR-NBS-LRR CLASS) FAMILY"/>
    <property type="match status" value="1"/>
</dbReference>
<feature type="domain" description="TIR" evidence="3">
    <location>
        <begin position="9"/>
        <end position="176"/>
    </location>
</feature>
<name>A0ABC8JS01_ERUVS</name>
<comment type="caution">
    <text evidence="4">The sequence shown here is derived from an EMBL/GenBank/DDBJ whole genome shotgun (WGS) entry which is preliminary data.</text>
</comment>
<feature type="region of interest" description="Disordered" evidence="2">
    <location>
        <begin position="179"/>
        <end position="221"/>
    </location>
</feature>